<keyword evidence="3" id="KW-1185">Reference proteome</keyword>
<dbReference type="Gene3D" id="1.20.120.680">
    <property type="entry name" value="Formiminotetrahydrofolate cyclodeaminase monomer, up-and-down helical bundle"/>
    <property type="match status" value="1"/>
</dbReference>
<dbReference type="SUPFAM" id="SSF101262">
    <property type="entry name" value="Methenyltetrahydrofolate cyclohydrolase-like"/>
    <property type="match status" value="1"/>
</dbReference>
<sequence>MRSETIERFLEDLATGAATPSGGPGAALSAARGAALVAMVARRSDRAGDTDVVARARDTCDGLRELALELAEADERASDDVARARALPMTTEAEQDARSEAVAGALTGAGHVATAVIDVADRTLAEAEALRTVGDSAVLGGLAAAAEALRAAAGTARVEVELTLAGITEPAVREELLDALDPVDDLVLRAAKVTAAVREQIVR</sequence>
<name>A0ABV9YKA7_9PSEU</name>
<evidence type="ECO:0000313" key="2">
    <source>
        <dbReference type="EMBL" id="MFC5062529.1"/>
    </source>
</evidence>
<dbReference type="InterPro" id="IPR007044">
    <property type="entry name" value="Cyclodeamin/CycHdrlase"/>
</dbReference>
<feature type="domain" description="Cyclodeaminase/cyclohydrolase" evidence="1">
    <location>
        <begin position="5"/>
        <end position="179"/>
    </location>
</feature>
<evidence type="ECO:0000259" key="1">
    <source>
        <dbReference type="Pfam" id="PF04961"/>
    </source>
</evidence>
<accession>A0ABV9YKA7</accession>
<dbReference type="Proteomes" id="UP001595947">
    <property type="component" value="Unassembled WGS sequence"/>
</dbReference>
<protein>
    <submittedName>
        <fullName evidence="2">Cyclodeaminase/cyclohydrolase family protein</fullName>
    </submittedName>
</protein>
<reference evidence="3" key="1">
    <citation type="journal article" date="2019" name="Int. J. Syst. Evol. Microbiol.">
        <title>The Global Catalogue of Microorganisms (GCM) 10K type strain sequencing project: providing services to taxonomists for standard genome sequencing and annotation.</title>
        <authorList>
            <consortium name="The Broad Institute Genomics Platform"/>
            <consortium name="The Broad Institute Genome Sequencing Center for Infectious Disease"/>
            <person name="Wu L."/>
            <person name="Ma J."/>
        </authorList>
    </citation>
    <scope>NUCLEOTIDE SEQUENCE [LARGE SCALE GENOMIC DNA]</scope>
    <source>
        <strain evidence="3">CGMCC 4.7093</strain>
    </source>
</reference>
<organism evidence="2 3">
    <name type="scientific">Actinomycetospora atypica</name>
    <dbReference type="NCBI Taxonomy" id="1290095"/>
    <lineage>
        <taxon>Bacteria</taxon>
        <taxon>Bacillati</taxon>
        <taxon>Actinomycetota</taxon>
        <taxon>Actinomycetes</taxon>
        <taxon>Pseudonocardiales</taxon>
        <taxon>Pseudonocardiaceae</taxon>
        <taxon>Actinomycetospora</taxon>
    </lineage>
</organism>
<dbReference type="Pfam" id="PF04961">
    <property type="entry name" value="FTCD_C"/>
    <property type="match status" value="1"/>
</dbReference>
<dbReference type="EMBL" id="JBHSIV010000008">
    <property type="protein sequence ID" value="MFC5062529.1"/>
    <property type="molecule type" value="Genomic_DNA"/>
</dbReference>
<evidence type="ECO:0000313" key="3">
    <source>
        <dbReference type="Proteomes" id="UP001595947"/>
    </source>
</evidence>
<dbReference type="RefSeq" id="WP_378035880.1">
    <property type="nucleotide sequence ID" value="NZ_JBHSIV010000008.1"/>
</dbReference>
<dbReference type="InterPro" id="IPR036178">
    <property type="entry name" value="Formintransfe-cycloase-like_sf"/>
</dbReference>
<proteinExistence type="predicted"/>
<comment type="caution">
    <text evidence="2">The sequence shown here is derived from an EMBL/GenBank/DDBJ whole genome shotgun (WGS) entry which is preliminary data.</text>
</comment>
<gene>
    <name evidence="2" type="ORF">ACFPBZ_09955</name>
</gene>